<comment type="cofactor">
    <cofactor evidence="11">
        <name>Mg(2+)</name>
        <dbReference type="ChEBI" id="CHEBI:18420"/>
    </cofactor>
    <text evidence="11">Binds 1 Mg(2+) ion per subunit.</text>
</comment>
<comment type="function">
    <text evidence="11">Catalyzes the hydrolysis of the adenine ring of phosphoribosyl-AMP.</text>
</comment>
<comment type="catalytic activity">
    <reaction evidence="2">
        <text>1-(5-phospho-beta-D-ribosyl)-ATP + H2O = 1-(5-phospho-beta-D-ribosyl)-5'-AMP + diphosphate + H(+)</text>
        <dbReference type="Rhea" id="RHEA:22828"/>
        <dbReference type="ChEBI" id="CHEBI:15377"/>
        <dbReference type="ChEBI" id="CHEBI:15378"/>
        <dbReference type="ChEBI" id="CHEBI:33019"/>
        <dbReference type="ChEBI" id="CHEBI:59457"/>
        <dbReference type="ChEBI" id="CHEBI:73183"/>
        <dbReference type="EC" id="3.6.1.31"/>
    </reaction>
</comment>
<comment type="cofactor">
    <cofactor evidence="11">
        <name>Zn(2+)</name>
        <dbReference type="ChEBI" id="CHEBI:29105"/>
    </cofactor>
    <text evidence="11">Binds 1 zinc ion per subunit.</text>
</comment>
<feature type="binding site" evidence="11">
    <location>
        <position position="94"/>
    </location>
    <ligand>
        <name>Mg(2+)</name>
        <dbReference type="ChEBI" id="CHEBI:18420"/>
    </ligand>
</feature>
<comment type="similarity">
    <text evidence="6">In the N-terminal section; belongs to the PRA-CH family.</text>
</comment>
<name>A0AAU7JAN4_9HYPH</name>
<comment type="subunit">
    <text evidence="11">Homodimer.</text>
</comment>
<keyword evidence="10 11" id="KW-0368">Histidine biosynthesis</keyword>
<comment type="pathway">
    <text evidence="3 11">Amino-acid biosynthesis; L-histidine biosynthesis; L-histidine from 5-phospho-alpha-D-ribose 1-diphosphate: step 3/9.</text>
</comment>
<dbReference type="NCBIfam" id="NF000768">
    <property type="entry name" value="PRK00051.1"/>
    <property type="match status" value="1"/>
</dbReference>
<evidence type="ECO:0000256" key="7">
    <source>
        <dbReference type="ARBA" id="ARBA00022490"/>
    </source>
</evidence>
<dbReference type="RefSeq" id="WP_406853988.1">
    <property type="nucleotide sequence ID" value="NZ_CP157484.1"/>
</dbReference>
<dbReference type="GO" id="GO:0005737">
    <property type="term" value="C:cytoplasm"/>
    <property type="evidence" value="ECO:0007669"/>
    <property type="project" value="UniProtKB-SubCell"/>
</dbReference>
<reference evidence="13" key="1">
    <citation type="submission" date="2024-05" db="EMBL/GenBank/DDBJ databases">
        <authorList>
            <person name="Kim S."/>
            <person name="Heo J."/>
            <person name="Choi H."/>
            <person name="Choi Y."/>
            <person name="Kwon S.-W."/>
            <person name="Kim Y."/>
        </authorList>
    </citation>
    <scope>NUCLEOTIDE SEQUENCE</scope>
    <source>
        <strain evidence="13">KACC 23698</strain>
    </source>
</reference>
<feature type="binding site" evidence="11">
    <location>
        <position position="95"/>
    </location>
    <ligand>
        <name>Zn(2+)</name>
        <dbReference type="ChEBI" id="CHEBI:29105"/>
        <note>ligand shared between dimeric partners</note>
    </ligand>
</feature>
<dbReference type="InterPro" id="IPR002496">
    <property type="entry name" value="PRib_AMP_CycHydrolase_dom"/>
</dbReference>
<keyword evidence="8 11" id="KW-0028">Amino-acid biosynthesis</keyword>
<evidence type="ECO:0000256" key="4">
    <source>
        <dbReference type="ARBA" id="ARBA00005204"/>
    </source>
</evidence>
<evidence type="ECO:0000256" key="11">
    <source>
        <dbReference type="HAMAP-Rule" id="MF_01021"/>
    </source>
</evidence>
<comment type="similarity">
    <text evidence="5">In the C-terminal section; belongs to the PRA-PH family.</text>
</comment>
<keyword evidence="11" id="KW-0479">Metal-binding</keyword>
<keyword evidence="7 11" id="KW-0963">Cytoplasm</keyword>
<dbReference type="SUPFAM" id="SSF141734">
    <property type="entry name" value="HisI-like"/>
    <property type="match status" value="1"/>
</dbReference>
<gene>
    <name evidence="11 13" type="primary">hisI</name>
    <name evidence="13" type="ORF">ABEG18_15670</name>
</gene>
<evidence type="ECO:0000256" key="5">
    <source>
        <dbReference type="ARBA" id="ARBA00007731"/>
    </source>
</evidence>
<comment type="catalytic activity">
    <reaction evidence="1 11">
        <text>1-(5-phospho-beta-D-ribosyl)-5'-AMP + H2O = 1-(5-phospho-beta-D-ribosyl)-5-[(5-phospho-beta-D-ribosylamino)methylideneamino]imidazole-4-carboxamide</text>
        <dbReference type="Rhea" id="RHEA:20049"/>
        <dbReference type="ChEBI" id="CHEBI:15377"/>
        <dbReference type="ChEBI" id="CHEBI:58435"/>
        <dbReference type="ChEBI" id="CHEBI:59457"/>
        <dbReference type="EC" id="3.5.4.19"/>
    </reaction>
</comment>
<dbReference type="PANTHER" id="PTHR42945">
    <property type="entry name" value="HISTIDINE BIOSYNTHESIS BIFUNCTIONAL PROTEIN"/>
    <property type="match status" value="1"/>
</dbReference>
<dbReference type="GO" id="GO:0004636">
    <property type="term" value="F:phosphoribosyl-ATP diphosphatase activity"/>
    <property type="evidence" value="ECO:0007669"/>
    <property type="project" value="UniProtKB-EC"/>
</dbReference>
<dbReference type="PANTHER" id="PTHR42945:SF1">
    <property type="entry name" value="HISTIDINE BIOSYNTHESIS BIFUNCTIONAL PROTEIN HIS7"/>
    <property type="match status" value="1"/>
</dbReference>
<dbReference type="InterPro" id="IPR026660">
    <property type="entry name" value="PRA-CH"/>
</dbReference>
<evidence type="ECO:0000256" key="8">
    <source>
        <dbReference type="ARBA" id="ARBA00022605"/>
    </source>
</evidence>
<feature type="binding site" evidence="11">
    <location>
        <position position="96"/>
    </location>
    <ligand>
        <name>Mg(2+)</name>
        <dbReference type="ChEBI" id="CHEBI:18420"/>
    </ligand>
</feature>
<feature type="binding site" evidence="11">
    <location>
        <position position="120"/>
    </location>
    <ligand>
        <name>Zn(2+)</name>
        <dbReference type="ChEBI" id="CHEBI:29105"/>
        <note>ligand shared between dimeric partners</note>
    </ligand>
</feature>
<dbReference type="GO" id="GO:0000105">
    <property type="term" value="P:L-histidine biosynthetic process"/>
    <property type="evidence" value="ECO:0007669"/>
    <property type="project" value="UniProtKB-UniRule"/>
</dbReference>
<dbReference type="Gene3D" id="4.10.80.70">
    <property type="match status" value="1"/>
</dbReference>
<accession>A0AAU7JAN4</accession>
<feature type="binding site" evidence="11">
    <location>
        <position position="113"/>
    </location>
    <ligand>
        <name>Zn(2+)</name>
        <dbReference type="ChEBI" id="CHEBI:29105"/>
        <note>ligand shared between dimeric partners</note>
    </ligand>
</feature>
<dbReference type="FunFam" id="3.10.20.810:FF:000001">
    <property type="entry name" value="Histidine biosynthesis bifunctional protein HisIE"/>
    <property type="match status" value="1"/>
</dbReference>
<dbReference type="GO" id="GO:0000287">
    <property type="term" value="F:magnesium ion binding"/>
    <property type="evidence" value="ECO:0007669"/>
    <property type="project" value="UniProtKB-UniRule"/>
</dbReference>
<dbReference type="HAMAP" id="MF_01021">
    <property type="entry name" value="HisI"/>
    <property type="match status" value="1"/>
</dbReference>
<keyword evidence="9 11" id="KW-0378">Hydrolase</keyword>
<keyword evidence="11" id="KW-0862">Zinc</keyword>
<comment type="similarity">
    <text evidence="11">Belongs to the PRA-CH family.</text>
</comment>
<feature type="binding site" evidence="11">
    <location>
        <position position="98"/>
    </location>
    <ligand>
        <name>Mg(2+)</name>
        <dbReference type="ChEBI" id="CHEBI:18420"/>
    </ligand>
</feature>
<sequence>MSPSTVRLSPRGDAAAVEEGLLLAPKFDAAGLLTAVAVDASSGQILMVAHMNEEALRRTIETREGWYWSRSRASLWRKGDTSGQVQTVREILVDCDQDCLVLKVDVAGDGGCCHTGRRSCFYRRVELPGDGAEERQRPVALAHVAA</sequence>
<organism evidence="13">
    <name type="scientific">Alsobacter sp. KACC 23698</name>
    <dbReference type="NCBI Taxonomy" id="3149229"/>
    <lineage>
        <taxon>Bacteria</taxon>
        <taxon>Pseudomonadati</taxon>
        <taxon>Pseudomonadota</taxon>
        <taxon>Alphaproteobacteria</taxon>
        <taxon>Hyphomicrobiales</taxon>
        <taxon>Alsobacteraceae</taxon>
        <taxon>Alsobacter</taxon>
    </lineage>
</organism>
<dbReference type="GO" id="GO:0008270">
    <property type="term" value="F:zinc ion binding"/>
    <property type="evidence" value="ECO:0007669"/>
    <property type="project" value="UniProtKB-UniRule"/>
</dbReference>
<evidence type="ECO:0000256" key="2">
    <source>
        <dbReference type="ARBA" id="ARBA00001460"/>
    </source>
</evidence>
<dbReference type="GO" id="GO:0004635">
    <property type="term" value="F:phosphoribosyl-AMP cyclohydrolase activity"/>
    <property type="evidence" value="ECO:0007669"/>
    <property type="project" value="UniProtKB-UniRule"/>
</dbReference>
<dbReference type="Pfam" id="PF01502">
    <property type="entry name" value="PRA-CH"/>
    <property type="match status" value="1"/>
</dbReference>
<evidence type="ECO:0000256" key="10">
    <source>
        <dbReference type="ARBA" id="ARBA00023102"/>
    </source>
</evidence>
<feature type="domain" description="Phosphoribosyl-AMP cyclohydrolase" evidence="12">
    <location>
        <begin position="47"/>
        <end position="122"/>
    </location>
</feature>
<proteinExistence type="inferred from homology"/>
<comment type="pathway">
    <text evidence="4">Amino-acid biosynthesis; L-histidine biosynthesis; L-histidine from 5-phospho-alpha-D-ribose 1-diphosphate: step 2/9.</text>
</comment>
<evidence type="ECO:0000313" key="13">
    <source>
        <dbReference type="EMBL" id="XBO37169.1"/>
    </source>
</evidence>
<evidence type="ECO:0000256" key="1">
    <source>
        <dbReference type="ARBA" id="ARBA00000024"/>
    </source>
</evidence>
<dbReference type="EMBL" id="CP157484">
    <property type="protein sequence ID" value="XBO37169.1"/>
    <property type="molecule type" value="Genomic_DNA"/>
</dbReference>
<comment type="subcellular location">
    <subcellularLocation>
        <location evidence="11">Cytoplasm</location>
    </subcellularLocation>
</comment>
<evidence type="ECO:0000256" key="6">
    <source>
        <dbReference type="ARBA" id="ARBA00008299"/>
    </source>
</evidence>
<evidence type="ECO:0000256" key="3">
    <source>
        <dbReference type="ARBA" id="ARBA00005169"/>
    </source>
</evidence>
<evidence type="ECO:0000259" key="12">
    <source>
        <dbReference type="Pfam" id="PF01502"/>
    </source>
</evidence>
<dbReference type="AlphaFoldDB" id="A0AAU7JAN4"/>
<protein>
    <recommendedName>
        <fullName evidence="11">Phosphoribosyl-AMP cyclohydrolase</fullName>
        <shortName evidence="11">PRA-CH</shortName>
        <ecNumber evidence="11">3.5.4.19</ecNumber>
    </recommendedName>
</protein>
<dbReference type="InterPro" id="IPR038019">
    <property type="entry name" value="PRib_AMP_CycHydrolase_sf"/>
</dbReference>
<keyword evidence="11" id="KW-0460">Magnesium</keyword>
<dbReference type="Gene3D" id="3.10.20.810">
    <property type="entry name" value="Phosphoribosyl-AMP cyclohydrolase"/>
    <property type="match status" value="1"/>
</dbReference>
<dbReference type="EC" id="3.5.4.19" evidence="11"/>
<evidence type="ECO:0000256" key="9">
    <source>
        <dbReference type="ARBA" id="ARBA00022801"/>
    </source>
</evidence>